<dbReference type="SUPFAM" id="SSF51735">
    <property type="entry name" value="NAD(P)-binding Rossmann-fold domains"/>
    <property type="match status" value="1"/>
</dbReference>
<keyword evidence="2" id="KW-0560">Oxidoreductase</keyword>
<evidence type="ECO:0008006" key="5">
    <source>
        <dbReference type="Google" id="ProtNLM"/>
    </source>
</evidence>
<gene>
    <name evidence="3" type="ORF">RI129_005458</name>
</gene>
<comment type="similarity">
    <text evidence="1">Belongs to the short-chain dehydrogenases/reductases (SDR) family.</text>
</comment>
<name>A0AAN7VMS7_9COLE</name>
<dbReference type="EMBL" id="JAVRBK010000003">
    <property type="protein sequence ID" value="KAK5646994.1"/>
    <property type="molecule type" value="Genomic_DNA"/>
</dbReference>
<accession>A0AAN7VMS7</accession>
<dbReference type="PROSITE" id="PS51257">
    <property type="entry name" value="PROKAR_LIPOPROTEIN"/>
    <property type="match status" value="1"/>
</dbReference>
<organism evidence="3 4">
    <name type="scientific">Pyrocoelia pectoralis</name>
    <dbReference type="NCBI Taxonomy" id="417401"/>
    <lineage>
        <taxon>Eukaryota</taxon>
        <taxon>Metazoa</taxon>
        <taxon>Ecdysozoa</taxon>
        <taxon>Arthropoda</taxon>
        <taxon>Hexapoda</taxon>
        <taxon>Insecta</taxon>
        <taxon>Pterygota</taxon>
        <taxon>Neoptera</taxon>
        <taxon>Endopterygota</taxon>
        <taxon>Coleoptera</taxon>
        <taxon>Polyphaga</taxon>
        <taxon>Elateriformia</taxon>
        <taxon>Elateroidea</taxon>
        <taxon>Lampyridae</taxon>
        <taxon>Lampyrinae</taxon>
        <taxon>Pyrocoelia</taxon>
    </lineage>
</organism>
<evidence type="ECO:0000256" key="1">
    <source>
        <dbReference type="ARBA" id="ARBA00006484"/>
    </source>
</evidence>
<protein>
    <recommendedName>
        <fullName evidence="5">Dehydrogenase/reductase SDR family member 11</fullName>
    </recommendedName>
</protein>
<dbReference type="FunFam" id="3.40.50.720:FF:000047">
    <property type="entry name" value="NADP-dependent L-serine/L-allo-threonine dehydrogenase"/>
    <property type="match status" value="1"/>
</dbReference>
<dbReference type="GO" id="GO:0016616">
    <property type="term" value="F:oxidoreductase activity, acting on the CH-OH group of donors, NAD or NADP as acceptor"/>
    <property type="evidence" value="ECO:0007669"/>
    <property type="project" value="UniProtKB-ARBA"/>
</dbReference>
<reference evidence="3 4" key="1">
    <citation type="journal article" date="2024" name="Insects">
        <title>An Improved Chromosome-Level Genome Assembly of the Firefly Pyrocoelia pectoralis.</title>
        <authorList>
            <person name="Fu X."/>
            <person name="Meyer-Rochow V.B."/>
            <person name="Ballantyne L."/>
            <person name="Zhu X."/>
        </authorList>
    </citation>
    <scope>NUCLEOTIDE SEQUENCE [LARGE SCALE GENOMIC DNA]</scope>
    <source>
        <strain evidence="3">XCY_ONT2</strain>
    </source>
</reference>
<dbReference type="AlphaFoldDB" id="A0AAN7VMS7"/>
<evidence type="ECO:0000313" key="4">
    <source>
        <dbReference type="Proteomes" id="UP001329430"/>
    </source>
</evidence>
<dbReference type="InterPro" id="IPR036291">
    <property type="entry name" value="NAD(P)-bd_dom_sf"/>
</dbReference>
<dbReference type="Pfam" id="PF00106">
    <property type="entry name" value="adh_short"/>
    <property type="match status" value="1"/>
</dbReference>
<proteinExistence type="inferred from homology"/>
<sequence>MVLSMERWIGKIAIVTGASSGCGAAVVKSLLEENIIVVGLARRKDKIQELSTSKNLHALQVDLTNEEDILRAFEWVKKNLGPVNILVNCAGILRLTDYIDGDTKAWRDMMDVNYFALCITTREAVKDMRANGVNGHIIHINDVGGYKVLDIKHLNVYCSTKFPVTAAVEGLRLELIGIGSKIKVSCINPGYVKTDLFRNASIANPEMEDYAKEFEGCNECLSPTDIADGVNYLLSTPEHVQVRELTIKPIGETF</sequence>
<keyword evidence="4" id="KW-1185">Reference proteome</keyword>
<dbReference type="PANTHER" id="PTHR43115:SF4">
    <property type="entry name" value="DEHYDROGENASE_REDUCTASE SDR FAMILY MEMBER 11"/>
    <property type="match status" value="1"/>
</dbReference>
<dbReference type="InterPro" id="IPR002347">
    <property type="entry name" value="SDR_fam"/>
</dbReference>
<dbReference type="Gene3D" id="3.40.50.720">
    <property type="entry name" value="NAD(P)-binding Rossmann-like Domain"/>
    <property type="match status" value="1"/>
</dbReference>
<dbReference type="Proteomes" id="UP001329430">
    <property type="component" value="Chromosome 3"/>
</dbReference>
<dbReference type="PRINTS" id="PR00081">
    <property type="entry name" value="GDHRDH"/>
</dbReference>
<comment type="caution">
    <text evidence="3">The sequence shown here is derived from an EMBL/GenBank/DDBJ whole genome shotgun (WGS) entry which is preliminary data.</text>
</comment>
<evidence type="ECO:0000313" key="3">
    <source>
        <dbReference type="EMBL" id="KAK5646994.1"/>
    </source>
</evidence>
<dbReference type="PANTHER" id="PTHR43115">
    <property type="entry name" value="DEHYDROGENASE/REDUCTASE SDR FAMILY MEMBER 11"/>
    <property type="match status" value="1"/>
</dbReference>
<evidence type="ECO:0000256" key="2">
    <source>
        <dbReference type="ARBA" id="ARBA00023002"/>
    </source>
</evidence>